<evidence type="ECO:0000313" key="5">
    <source>
        <dbReference type="EMBL" id="OGI77359.1"/>
    </source>
</evidence>
<dbReference type="Proteomes" id="UP000177777">
    <property type="component" value="Unassembled WGS sequence"/>
</dbReference>
<gene>
    <name evidence="5" type="ORF">A3D42_02075</name>
</gene>
<evidence type="ECO:0000256" key="1">
    <source>
        <dbReference type="ARBA" id="ARBA00006700"/>
    </source>
</evidence>
<name>A0A1F6W629_9BACT</name>
<dbReference type="InterPro" id="IPR012677">
    <property type="entry name" value="Nucleotide-bd_a/b_plait_sf"/>
</dbReference>
<dbReference type="InterPro" id="IPR012678">
    <property type="entry name" value="Ribosomal_uL23/eL15/eS24_sf"/>
</dbReference>
<sequence>MKDPKTVVKLTARITEKASNATALNIYTFDLLSPLNKTEVKKEISKIYKVRPVKVNILSVPAKRVSWKGKPGKQGEGRKAFVYLKVGDKIEFA</sequence>
<evidence type="ECO:0000256" key="2">
    <source>
        <dbReference type="ARBA" id="ARBA00022980"/>
    </source>
</evidence>
<dbReference type="STRING" id="1801754.A3D42_02075"/>
<evidence type="ECO:0000256" key="3">
    <source>
        <dbReference type="ARBA" id="ARBA00023274"/>
    </source>
</evidence>
<protein>
    <recommendedName>
        <fullName evidence="4">50S ribosomal protein L23</fullName>
    </recommendedName>
</protein>
<dbReference type="SUPFAM" id="SSF54189">
    <property type="entry name" value="Ribosomal proteins S24e, L23 and L15e"/>
    <property type="match status" value="1"/>
</dbReference>
<proteinExistence type="inferred from homology"/>
<dbReference type="GO" id="GO:0003735">
    <property type="term" value="F:structural constituent of ribosome"/>
    <property type="evidence" value="ECO:0007669"/>
    <property type="project" value="InterPro"/>
</dbReference>
<keyword evidence="2 5" id="KW-0689">Ribosomal protein</keyword>
<evidence type="ECO:0000313" key="6">
    <source>
        <dbReference type="Proteomes" id="UP000177777"/>
    </source>
</evidence>
<reference evidence="5 6" key="1">
    <citation type="journal article" date="2016" name="Nat. Commun.">
        <title>Thousands of microbial genomes shed light on interconnected biogeochemical processes in an aquifer system.</title>
        <authorList>
            <person name="Anantharaman K."/>
            <person name="Brown C.T."/>
            <person name="Hug L.A."/>
            <person name="Sharon I."/>
            <person name="Castelle C.J."/>
            <person name="Probst A.J."/>
            <person name="Thomas B.C."/>
            <person name="Singh A."/>
            <person name="Wilkins M.J."/>
            <person name="Karaoz U."/>
            <person name="Brodie E.L."/>
            <person name="Williams K.H."/>
            <person name="Hubbard S.S."/>
            <person name="Banfield J.F."/>
        </authorList>
    </citation>
    <scope>NUCLEOTIDE SEQUENCE [LARGE SCALE GENOMIC DNA]</scope>
</reference>
<dbReference type="Gene3D" id="3.30.70.330">
    <property type="match status" value="1"/>
</dbReference>
<keyword evidence="3" id="KW-0687">Ribonucleoprotein</keyword>
<comment type="similarity">
    <text evidence="1">Belongs to the universal ribosomal protein uL23 family.</text>
</comment>
<accession>A0A1F6W629</accession>
<dbReference type="InterPro" id="IPR013025">
    <property type="entry name" value="Ribosomal_uL23-like"/>
</dbReference>
<dbReference type="GO" id="GO:1990904">
    <property type="term" value="C:ribonucleoprotein complex"/>
    <property type="evidence" value="ECO:0007669"/>
    <property type="project" value="UniProtKB-KW"/>
</dbReference>
<evidence type="ECO:0000256" key="4">
    <source>
        <dbReference type="ARBA" id="ARBA00035481"/>
    </source>
</evidence>
<dbReference type="GO" id="GO:0006412">
    <property type="term" value="P:translation"/>
    <property type="evidence" value="ECO:0007669"/>
    <property type="project" value="InterPro"/>
</dbReference>
<comment type="caution">
    <text evidence="5">The sequence shown here is derived from an EMBL/GenBank/DDBJ whole genome shotgun (WGS) entry which is preliminary data.</text>
</comment>
<dbReference type="AlphaFoldDB" id="A0A1F6W629"/>
<organism evidence="5 6">
    <name type="scientific">Candidatus Nomurabacteria bacterium RIFCSPHIGHO2_02_FULL_41_18</name>
    <dbReference type="NCBI Taxonomy" id="1801754"/>
    <lineage>
        <taxon>Bacteria</taxon>
        <taxon>Candidatus Nomuraibacteriota</taxon>
    </lineage>
</organism>
<dbReference type="GO" id="GO:0005840">
    <property type="term" value="C:ribosome"/>
    <property type="evidence" value="ECO:0007669"/>
    <property type="project" value="UniProtKB-KW"/>
</dbReference>
<dbReference type="EMBL" id="MFUE01000015">
    <property type="protein sequence ID" value="OGI77359.1"/>
    <property type="molecule type" value="Genomic_DNA"/>
</dbReference>
<dbReference type="Pfam" id="PF00276">
    <property type="entry name" value="Ribosomal_L23"/>
    <property type="match status" value="1"/>
</dbReference>